<dbReference type="SUPFAM" id="SSF53155">
    <property type="entry name" value="Methylated DNA-protein cysteine methyltransferase domain"/>
    <property type="match status" value="1"/>
</dbReference>
<dbReference type="InterPro" id="IPR036217">
    <property type="entry name" value="MethylDNA_cys_MeTrfase_DNAb"/>
</dbReference>
<dbReference type="Gene3D" id="1.10.10.10">
    <property type="entry name" value="Winged helix-like DNA-binding domain superfamily/Winged helix DNA-binding domain"/>
    <property type="match status" value="1"/>
</dbReference>
<dbReference type="InterPro" id="IPR036631">
    <property type="entry name" value="MGMT_N_sf"/>
</dbReference>
<comment type="function">
    <text evidence="9">Involved in the cellular defense against the biological effects of O6-methylguanine (O6-MeG) and O4-methylthymine (O4-MeT) in DNA. Repairs the methylated nucleobase in DNA by stoichiometrically transferring the methyl group to a cysteine residue in the enzyme. This is a suicide reaction: the enzyme is irreversibly inactivated.</text>
</comment>
<evidence type="ECO:0000259" key="11">
    <source>
        <dbReference type="Pfam" id="PF02870"/>
    </source>
</evidence>
<evidence type="ECO:0000256" key="5">
    <source>
        <dbReference type="ARBA" id="ARBA00022679"/>
    </source>
</evidence>
<dbReference type="SUPFAM" id="SSF46767">
    <property type="entry name" value="Methylated DNA-protein cysteine methyltransferase, C-terminal domain"/>
    <property type="match status" value="1"/>
</dbReference>
<evidence type="ECO:0000256" key="1">
    <source>
        <dbReference type="ARBA" id="ARBA00001286"/>
    </source>
</evidence>
<dbReference type="Pfam" id="PF01035">
    <property type="entry name" value="DNA_binding_1"/>
    <property type="match status" value="1"/>
</dbReference>
<evidence type="ECO:0000256" key="6">
    <source>
        <dbReference type="ARBA" id="ARBA00022763"/>
    </source>
</evidence>
<feature type="domain" description="Methylguanine DNA methyltransferase ribonuclease-like" evidence="11">
    <location>
        <begin position="5"/>
        <end position="67"/>
    </location>
</feature>
<dbReference type="GO" id="GO:0006307">
    <property type="term" value="P:DNA alkylation repair"/>
    <property type="evidence" value="ECO:0007669"/>
    <property type="project" value="UniProtKB-UniRule"/>
</dbReference>
<dbReference type="PROSITE" id="PS00374">
    <property type="entry name" value="MGMT"/>
    <property type="match status" value="1"/>
</dbReference>
<dbReference type="InterPro" id="IPR023546">
    <property type="entry name" value="MGMT"/>
</dbReference>
<feature type="domain" description="Methylated-DNA-[protein]-cysteine S-methyltransferase DNA binding" evidence="10">
    <location>
        <begin position="73"/>
        <end position="152"/>
    </location>
</feature>
<dbReference type="InterPro" id="IPR036388">
    <property type="entry name" value="WH-like_DNA-bd_sf"/>
</dbReference>
<evidence type="ECO:0000256" key="9">
    <source>
        <dbReference type="HAMAP-Rule" id="MF_00772"/>
    </source>
</evidence>
<evidence type="ECO:0000313" key="13">
    <source>
        <dbReference type="Proteomes" id="UP000473648"/>
    </source>
</evidence>
<name>A0A6L5GNQ9_9FIRM</name>
<evidence type="ECO:0000256" key="3">
    <source>
        <dbReference type="ARBA" id="ARBA00022490"/>
    </source>
</evidence>
<dbReference type="EC" id="2.1.1.63" evidence="9"/>
<evidence type="ECO:0000256" key="4">
    <source>
        <dbReference type="ARBA" id="ARBA00022603"/>
    </source>
</evidence>
<reference evidence="12" key="1">
    <citation type="journal article" date="2020" name="Appl. Environ. Microbiol.">
        <title>Medium-Chain Fatty Acid Synthesis by 'Candidatus Weimeria bifida' gen. nov., sp. nov., and 'Candidatus Pseudoramibacter fermentans' sp. nov.</title>
        <authorList>
            <person name="Scarborough M.J."/>
            <person name="Myers K.S."/>
            <person name="Donohue T.J."/>
            <person name="Noguera D.R."/>
        </authorList>
    </citation>
    <scope>NUCLEOTIDE SEQUENCE</scope>
    <source>
        <strain evidence="12">EUB1.1</strain>
    </source>
</reference>
<evidence type="ECO:0000256" key="7">
    <source>
        <dbReference type="ARBA" id="ARBA00023204"/>
    </source>
</evidence>
<dbReference type="NCBIfam" id="TIGR00589">
    <property type="entry name" value="ogt"/>
    <property type="match status" value="1"/>
</dbReference>
<dbReference type="InterPro" id="IPR014048">
    <property type="entry name" value="MethylDNA_cys_MeTrfase_DNA-bd"/>
</dbReference>
<keyword evidence="7 9" id="KW-0234">DNA repair</keyword>
<comment type="subcellular location">
    <subcellularLocation>
        <location evidence="9">Cytoplasm</location>
    </subcellularLocation>
</comment>
<dbReference type="HAMAP" id="MF_00772">
    <property type="entry name" value="OGT"/>
    <property type="match status" value="1"/>
</dbReference>
<dbReference type="PANTHER" id="PTHR10815:SF13">
    <property type="entry name" value="METHYLATED-DNA--PROTEIN-CYSTEINE METHYLTRANSFERASE"/>
    <property type="match status" value="1"/>
</dbReference>
<dbReference type="EMBL" id="VOGB01000003">
    <property type="protein sequence ID" value="MQM71919.1"/>
    <property type="molecule type" value="Genomic_DNA"/>
</dbReference>
<dbReference type="GO" id="GO:0003908">
    <property type="term" value="F:methylated-DNA-[protein]-cysteine S-methyltransferase activity"/>
    <property type="evidence" value="ECO:0007669"/>
    <property type="project" value="UniProtKB-UniRule"/>
</dbReference>
<organism evidence="12 13">
    <name type="scientific">Candidatus Pseudoramibacter fermentans</name>
    <dbReference type="NCBI Taxonomy" id="2594427"/>
    <lineage>
        <taxon>Bacteria</taxon>
        <taxon>Bacillati</taxon>
        <taxon>Bacillota</taxon>
        <taxon>Clostridia</taxon>
        <taxon>Eubacteriales</taxon>
        <taxon>Eubacteriaceae</taxon>
        <taxon>Pseudoramibacter</taxon>
    </lineage>
</organism>
<keyword evidence="4 9" id="KW-0489">Methyltransferase</keyword>
<dbReference type="InterPro" id="IPR008332">
    <property type="entry name" value="MethylG_MeTrfase_N"/>
</dbReference>
<gene>
    <name evidence="12" type="ORF">FRC53_00475</name>
</gene>
<keyword evidence="6 9" id="KW-0227">DNA damage</keyword>
<comment type="miscellaneous">
    <text evidence="9">This enzyme catalyzes only one turnover and therefore is not strictly catalytic. According to one definition, an enzyme is a biocatalyst that acts repeatedly and over many reaction cycles.</text>
</comment>
<dbReference type="GO" id="GO:0032259">
    <property type="term" value="P:methylation"/>
    <property type="evidence" value="ECO:0007669"/>
    <property type="project" value="UniProtKB-KW"/>
</dbReference>
<dbReference type="GO" id="GO:0005737">
    <property type="term" value="C:cytoplasm"/>
    <property type="evidence" value="ECO:0007669"/>
    <property type="project" value="UniProtKB-SubCell"/>
</dbReference>
<dbReference type="CDD" id="cd06445">
    <property type="entry name" value="ATase"/>
    <property type="match status" value="1"/>
</dbReference>
<comment type="catalytic activity">
    <reaction evidence="8 9">
        <text>a 6-O-methyl-2'-deoxyguanosine in DNA + L-cysteinyl-[protein] = S-methyl-L-cysteinyl-[protein] + a 2'-deoxyguanosine in DNA</text>
        <dbReference type="Rhea" id="RHEA:24000"/>
        <dbReference type="Rhea" id="RHEA-COMP:10131"/>
        <dbReference type="Rhea" id="RHEA-COMP:10132"/>
        <dbReference type="Rhea" id="RHEA-COMP:11367"/>
        <dbReference type="Rhea" id="RHEA-COMP:11368"/>
        <dbReference type="ChEBI" id="CHEBI:29950"/>
        <dbReference type="ChEBI" id="CHEBI:82612"/>
        <dbReference type="ChEBI" id="CHEBI:85445"/>
        <dbReference type="ChEBI" id="CHEBI:85448"/>
        <dbReference type="EC" id="2.1.1.63"/>
    </reaction>
</comment>
<keyword evidence="13" id="KW-1185">Reference proteome</keyword>
<proteinExistence type="inferred from homology"/>
<keyword evidence="3 9" id="KW-0963">Cytoplasm</keyword>
<dbReference type="Proteomes" id="UP000473648">
    <property type="component" value="Unassembled WGS sequence"/>
</dbReference>
<comment type="similarity">
    <text evidence="2 9">Belongs to the MGMT family.</text>
</comment>
<protein>
    <recommendedName>
        <fullName evidence="9">Methylated-DNA--protein-cysteine methyltransferase</fullName>
        <ecNumber evidence="9">2.1.1.63</ecNumber>
    </recommendedName>
    <alternativeName>
        <fullName evidence="9">6-O-methylguanine-DNA methyltransferase</fullName>
        <shortName evidence="9">MGMT</shortName>
    </alternativeName>
    <alternativeName>
        <fullName evidence="9">O-6-methylguanine-DNA-alkyltransferase</fullName>
    </alternativeName>
</protein>
<dbReference type="AlphaFoldDB" id="A0A6L5GNQ9"/>
<comment type="catalytic activity">
    <reaction evidence="1 9">
        <text>a 4-O-methyl-thymidine in DNA + L-cysteinyl-[protein] = a thymidine in DNA + S-methyl-L-cysteinyl-[protein]</text>
        <dbReference type="Rhea" id="RHEA:53428"/>
        <dbReference type="Rhea" id="RHEA-COMP:10131"/>
        <dbReference type="Rhea" id="RHEA-COMP:10132"/>
        <dbReference type="Rhea" id="RHEA-COMP:13555"/>
        <dbReference type="Rhea" id="RHEA-COMP:13556"/>
        <dbReference type="ChEBI" id="CHEBI:29950"/>
        <dbReference type="ChEBI" id="CHEBI:82612"/>
        <dbReference type="ChEBI" id="CHEBI:137386"/>
        <dbReference type="ChEBI" id="CHEBI:137387"/>
        <dbReference type="EC" id="2.1.1.63"/>
    </reaction>
</comment>
<dbReference type="Pfam" id="PF02870">
    <property type="entry name" value="Methyltransf_1N"/>
    <property type="match status" value="1"/>
</dbReference>
<dbReference type="FunFam" id="1.10.10.10:FF:000214">
    <property type="entry name" value="Methylated-DNA--protein-cysteine methyltransferase"/>
    <property type="match status" value="1"/>
</dbReference>
<feature type="active site" description="Nucleophile; methyl group acceptor" evidence="9">
    <location>
        <position position="124"/>
    </location>
</feature>
<comment type="caution">
    <text evidence="12">The sequence shown here is derived from an EMBL/GenBank/DDBJ whole genome shotgun (WGS) entry which is preliminary data.</text>
</comment>
<dbReference type="InterPro" id="IPR001497">
    <property type="entry name" value="MethylDNA_cys_MeTrfase_AS"/>
</dbReference>
<evidence type="ECO:0000256" key="2">
    <source>
        <dbReference type="ARBA" id="ARBA00008711"/>
    </source>
</evidence>
<sequence length="163" mass="18776">MSEHYISYFKPPFGLLLLESTEDVLLRVQWVKNQDIPETETRPILDETKKQLQEYFDGKRETFDLSFNARGTAFQKKVWKVLRQIPYGEIKSYKDIAEAINNPTAPRAVGRANNKNPLNIIIPCHRVIATSGLLTGYAGGVEIKRKLLALERHYLRNFAARNE</sequence>
<evidence type="ECO:0000259" key="10">
    <source>
        <dbReference type="Pfam" id="PF01035"/>
    </source>
</evidence>
<dbReference type="PANTHER" id="PTHR10815">
    <property type="entry name" value="METHYLATED-DNA--PROTEIN-CYSTEINE METHYLTRANSFERASE"/>
    <property type="match status" value="1"/>
</dbReference>
<dbReference type="Gene3D" id="3.30.160.70">
    <property type="entry name" value="Methylated DNA-protein cysteine methyltransferase domain"/>
    <property type="match status" value="1"/>
</dbReference>
<evidence type="ECO:0000256" key="8">
    <source>
        <dbReference type="ARBA" id="ARBA00049348"/>
    </source>
</evidence>
<evidence type="ECO:0000313" key="12">
    <source>
        <dbReference type="EMBL" id="MQM71919.1"/>
    </source>
</evidence>
<accession>A0A6L5GNQ9</accession>
<keyword evidence="5 9" id="KW-0808">Transferase</keyword>